<dbReference type="GO" id="GO:0012505">
    <property type="term" value="C:endomembrane system"/>
    <property type="evidence" value="ECO:0007669"/>
    <property type="project" value="UniProtKB-SubCell"/>
</dbReference>
<reference evidence="8 9" key="1">
    <citation type="journal article" date="2018" name="IMA Fungus">
        <title>IMA Genome-F 9: Draft genome sequence of Annulohypoxylon stygium, Aspergillus mulundensis, Berkeleyomyces basicola (syn. Thielaviopsis basicola), Ceratocystis smalleyi, two Cercospora beticola strains, Coleophoma cylindrospora, Fusarium fracticaudum, Phialophora cf. hyalina, and Morchella septimelata.</title>
        <authorList>
            <person name="Wingfield B.D."/>
            <person name="Bills G.F."/>
            <person name="Dong Y."/>
            <person name="Huang W."/>
            <person name="Nel W.J."/>
            <person name="Swalarsk-Parry B.S."/>
            <person name="Vaghefi N."/>
            <person name="Wilken P.M."/>
            <person name="An Z."/>
            <person name="de Beer Z.W."/>
            <person name="De Vos L."/>
            <person name="Chen L."/>
            <person name="Duong T.A."/>
            <person name="Gao Y."/>
            <person name="Hammerbacher A."/>
            <person name="Kikkert J.R."/>
            <person name="Li Y."/>
            <person name="Li H."/>
            <person name="Li K."/>
            <person name="Li Q."/>
            <person name="Liu X."/>
            <person name="Ma X."/>
            <person name="Naidoo K."/>
            <person name="Pethybridge S.J."/>
            <person name="Sun J."/>
            <person name="Steenkamp E.T."/>
            <person name="van der Nest M.A."/>
            <person name="van Wyk S."/>
            <person name="Wingfield M.J."/>
            <person name="Xiong C."/>
            <person name="Yue Q."/>
            <person name="Zhang X."/>
        </authorList>
    </citation>
    <scope>NUCLEOTIDE SEQUENCE [LARGE SCALE GENOMIC DNA]</scope>
    <source>
        <strain evidence="8 9">BP 5553</strain>
    </source>
</reference>
<feature type="transmembrane region" description="Helical" evidence="7">
    <location>
        <begin position="147"/>
        <end position="167"/>
    </location>
</feature>
<keyword evidence="6 7" id="KW-0472">Membrane</keyword>
<dbReference type="OrthoDB" id="431212at2759"/>
<keyword evidence="4 7" id="KW-0812">Transmembrane</keyword>
<dbReference type="GO" id="GO:0005345">
    <property type="term" value="F:purine nucleobase transmembrane transporter activity"/>
    <property type="evidence" value="ECO:0007669"/>
    <property type="project" value="TreeGrafter"/>
</dbReference>
<dbReference type="InterPro" id="IPR045018">
    <property type="entry name" value="Azg-like"/>
</dbReference>
<keyword evidence="3" id="KW-0813">Transport</keyword>
<feature type="transmembrane region" description="Helical" evidence="7">
    <location>
        <begin position="238"/>
        <end position="256"/>
    </location>
</feature>
<dbReference type="InterPro" id="IPR006043">
    <property type="entry name" value="NCS2"/>
</dbReference>
<comment type="similarity">
    <text evidence="2">Belongs to the nucleobase:cation symporter-2 (NCS2) (TC 2.A.40) family. Azg-like subfamily.</text>
</comment>
<evidence type="ECO:0000313" key="9">
    <source>
        <dbReference type="Proteomes" id="UP000254866"/>
    </source>
</evidence>
<sequence length="598" mass="64873">MAVAKSRIGKRFRLEFSGHPKERKGSRFLTEIRAGIATFFAMAYIISVNAAITADSGGTCVCEPNTSANDPFCLDSHNPSTAAYDKCVQEINRDLVTATAAIAALTSFCMGIFANMPIALAPGMGLNAYFTYQVVGFHGQGSVSYRLSLTAIFFEGLIFVIMSIFGLRQWLARMIPSSLKIATGAGIGLYLALIGLTYNAGIGAITGGVADPLQLAGCIPELRGPDGTCTSGRMKSPTMWIGIFCGGVFTAFLMLYRIKGAIIAGILLVSIISWPRDTPVTYFPRTELGDFKFDYFKKVVYFHPITHVLGAQDWNIFSADHFKHFAVALITFLYVDILDCTGTLYSMARFCGAMDEETQDFEGSAVAYIVDASGITIGSLFGSPPVTAYIESGAGISEGGATGITACTTGLCFFIAIFNAPIYASIPSWATGCTLILVGCMMARAATDINWRYIGDSVPAFLTMIIMPFTYSIAYGLIAGIITYAILNSGAWILAKASSGRIIPADYEQKDYWTYKVRGGLLPGWLKRLCRGKRDFWRDYNFEVEAEELHSGDSYPMGKKAGVGDRDSGVARDMPITGDRTWDIPGMARTWDERADRA</sequence>
<evidence type="ECO:0000256" key="4">
    <source>
        <dbReference type="ARBA" id="ARBA00022692"/>
    </source>
</evidence>
<dbReference type="EMBL" id="NPIC01000006">
    <property type="protein sequence ID" value="RDL35058.1"/>
    <property type="molecule type" value="Genomic_DNA"/>
</dbReference>
<dbReference type="GO" id="GO:0015853">
    <property type="term" value="P:adenine transport"/>
    <property type="evidence" value="ECO:0007669"/>
    <property type="project" value="TreeGrafter"/>
</dbReference>
<keyword evidence="9" id="KW-1185">Reference proteome</keyword>
<evidence type="ECO:0000256" key="2">
    <source>
        <dbReference type="ARBA" id="ARBA00005697"/>
    </source>
</evidence>
<feature type="transmembrane region" description="Helical" evidence="7">
    <location>
        <begin position="179"/>
        <end position="198"/>
    </location>
</feature>
<feature type="transmembrane region" description="Helical" evidence="7">
    <location>
        <begin position="429"/>
        <end position="446"/>
    </location>
</feature>
<dbReference type="GO" id="GO:0015854">
    <property type="term" value="P:guanine transport"/>
    <property type="evidence" value="ECO:0007669"/>
    <property type="project" value="TreeGrafter"/>
</dbReference>
<dbReference type="Pfam" id="PF00860">
    <property type="entry name" value="Xan_ur_permease"/>
    <property type="match status" value="1"/>
</dbReference>
<proteinExistence type="inferred from homology"/>
<evidence type="ECO:0000256" key="3">
    <source>
        <dbReference type="ARBA" id="ARBA00022448"/>
    </source>
</evidence>
<dbReference type="PANTHER" id="PTHR43337:SF1">
    <property type="entry name" value="XANTHINE_URACIL PERMEASE C887.17-RELATED"/>
    <property type="match status" value="1"/>
</dbReference>
<evidence type="ECO:0000256" key="6">
    <source>
        <dbReference type="ARBA" id="ARBA00023136"/>
    </source>
</evidence>
<dbReference type="AlphaFoldDB" id="A0A370TI72"/>
<evidence type="ECO:0000256" key="7">
    <source>
        <dbReference type="SAM" id="Phobius"/>
    </source>
</evidence>
<dbReference type="STRING" id="2656787.A0A370TI72"/>
<dbReference type="RefSeq" id="XP_031867881.1">
    <property type="nucleotide sequence ID" value="XM_032015612.1"/>
</dbReference>
<organism evidence="8 9">
    <name type="scientific">Venustampulla echinocandica</name>
    <dbReference type="NCBI Taxonomy" id="2656787"/>
    <lineage>
        <taxon>Eukaryota</taxon>
        <taxon>Fungi</taxon>
        <taxon>Dikarya</taxon>
        <taxon>Ascomycota</taxon>
        <taxon>Pezizomycotina</taxon>
        <taxon>Leotiomycetes</taxon>
        <taxon>Helotiales</taxon>
        <taxon>Pleuroascaceae</taxon>
        <taxon>Venustampulla</taxon>
    </lineage>
</organism>
<dbReference type="Proteomes" id="UP000254866">
    <property type="component" value="Unassembled WGS sequence"/>
</dbReference>
<comment type="subcellular location">
    <subcellularLocation>
        <location evidence="1">Endomembrane system</location>
        <topology evidence="1">Multi-pass membrane protein</topology>
    </subcellularLocation>
</comment>
<gene>
    <name evidence="8" type="ORF">BP5553_06989</name>
</gene>
<keyword evidence="5 7" id="KW-1133">Transmembrane helix</keyword>
<name>A0A370TI72_9HELO</name>
<evidence type="ECO:0000256" key="1">
    <source>
        <dbReference type="ARBA" id="ARBA00004127"/>
    </source>
</evidence>
<protein>
    <recommendedName>
        <fullName evidence="10">Purine transporter</fullName>
    </recommendedName>
</protein>
<feature type="transmembrane region" description="Helical" evidence="7">
    <location>
        <begin position="95"/>
        <end position="120"/>
    </location>
</feature>
<evidence type="ECO:0000256" key="5">
    <source>
        <dbReference type="ARBA" id="ARBA00022989"/>
    </source>
</evidence>
<evidence type="ECO:0000313" key="8">
    <source>
        <dbReference type="EMBL" id="RDL35058.1"/>
    </source>
</evidence>
<feature type="transmembrane region" description="Helical" evidence="7">
    <location>
        <begin position="402"/>
        <end position="423"/>
    </location>
</feature>
<accession>A0A370TI72</accession>
<comment type="caution">
    <text evidence="8">The sequence shown here is derived from an EMBL/GenBank/DDBJ whole genome shotgun (WGS) entry which is preliminary data.</text>
</comment>
<evidence type="ECO:0008006" key="10">
    <source>
        <dbReference type="Google" id="ProtNLM"/>
    </source>
</evidence>
<dbReference type="GO" id="GO:0005886">
    <property type="term" value="C:plasma membrane"/>
    <property type="evidence" value="ECO:0007669"/>
    <property type="project" value="TreeGrafter"/>
</dbReference>
<feature type="transmembrane region" description="Helical" evidence="7">
    <location>
        <begin position="325"/>
        <end position="345"/>
    </location>
</feature>
<dbReference type="PANTHER" id="PTHR43337">
    <property type="entry name" value="XANTHINE/URACIL PERMEASE C887.17-RELATED"/>
    <property type="match status" value="1"/>
</dbReference>
<dbReference type="GeneID" id="43599838"/>